<organism evidence="3 4">
    <name type="scientific">Sphingobium rhizovicinum</name>
    <dbReference type="NCBI Taxonomy" id="432308"/>
    <lineage>
        <taxon>Bacteria</taxon>
        <taxon>Pseudomonadati</taxon>
        <taxon>Pseudomonadota</taxon>
        <taxon>Alphaproteobacteria</taxon>
        <taxon>Sphingomonadales</taxon>
        <taxon>Sphingomonadaceae</taxon>
        <taxon>Sphingobium</taxon>
    </lineage>
</organism>
<comment type="caution">
    <text evidence="3">The sequence shown here is derived from an EMBL/GenBank/DDBJ whole genome shotgun (WGS) entry which is preliminary data.</text>
</comment>
<keyword evidence="2" id="KW-1133">Transmembrane helix</keyword>
<feature type="region of interest" description="Disordered" evidence="1">
    <location>
        <begin position="1"/>
        <end position="20"/>
    </location>
</feature>
<evidence type="ECO:0000256" key="1">
    <source>
        <dbReference type="SAM" id="MobiDB-lite"/>
    </source>
</evidence>
<dbReference type="Proteomes" id="UP001595681">
    <property type="component" value="Unassembled WGS sequence"/>
</dbReference>
<feature type="transmembrane region" description="Helical" evidence="2">
    <location>
        <begin position="27"/>
        <end position="50"/>
    </location>
</feature>
<accession>A0ABV7NJF7</accession>
<evidence type="ECO:0000256" key="2">
    <source>
        <dbReference type="SAM" id="Phobius"/>
    </source>
</evidence>
<gene>
    <name evidence="3" type="ORF">ACFOKF_16920</name>
</gene>
<evidence type="ECO:0000313" key="3">
    <source>
        <dbReference type="EMBL" id="MFC3442858.1"/>
    </source>
</evidence>
<reference evidence="4" key="1">
    <citation type="journal article" date="2019" name="Int. J. Syst. Evol. Microbiol.">
        <title>The Global Catalogue of Microorganisms (GCM) 10K type strain sequencing project: providing services to taxonomists for standard genome sequencing and annotation.</title>
        <authorList>
            <consortium name="The Broad Institute Genomics Platform"/>
            <consortium name="The Broad Institute Genome Sequencing Center for Infectious Disease"/>
            <person name="Wu L."/>
            <person name="Ma J."/>
        </authorList>
    </citation>
    <scope>NUCLEOTIDE SEQUENCE [LARGE SCALE GENOMIC DNA]</scope>
    <source>
        <strain evidence="4">CCM 7491</strain>
    </source>
</reference>
<keyword evidence="2" id="KW-0812">Transmembrane</keyword>
<proteinExistence type="predicted"/>
<keyword evidence="2" id="KW-0472">Membrane</keyword>
<dbReference type="RefSeq" id="WP_380797131.1">
    <property type="nucleotide sequence ID" value="NZ_JBHRVU010000004.1"/>
</dbReference>
<protein>
    <submittedName>
        <fullName evidence="3">Uncharacterized protein</fullName>
    </submittedName>
</protein>
<evidence type="ECO:0000313" key="4">
    <source>
        <dbReference type="Proteomes" id="UP001595681"/>
    </source>
</evidence>
<dbReference type="EMBL" id="JBHRVU010000004">
    <property type="protein sequence ID" value="MFC3442858.1"/>
    <property type="molecule type" value="Genomic_DNA"/>
</dbReference>
<keyword evidence="4" id="KW-1185">Reference proteome</keyword>
<sequence>MVDQGRTDPASAGYGISPSNGDEISGFIRALPLAIAFSVILWVVGVLLLLSITGN</sequence>
<name>A0ABV7NJF7_9SPHN</name>